<dbReference type="CDD" id="cd09274">
    <property type="entry name" value="RNase_HI_RT_Ty3"/>
    <property type="match status" value="1"/>
</dbReference>
<dbReference type="SUPFAM" id="SSF56672">
    <property type="entry name" value="DNA/RNA polymerases"/>
    <property type="match status" value="1"/>
</dbReference>
<evidence type="ECO:0000313" key="5">
    <source>
        <dbReference type="Proteomes" id="UP001153555"/>
    </source>
</evidence>
<dbReference type="PANTHER" id="PTHR37984">
    <property type="entry name" value="PROTEIN CBG26694"/>
    <property type="match status" value="1"/>
</dbReference>
<dbReference type="FunFam" id="3.10.20.370:FF:000001">
    <property type="entry name" value="Retrovirus-related Pol polyprotein from transposon 17.6-like protein"/>
    <property type="match status" value="1"/>
</dbReference>
<protein>
    <submittedName>
        <fullName evidence="4">Uncharacterized mitochondrial protein AtMg00860</fullName>
    </submittedName>
</protein>
<dbReference type="Gene3D" id="3.30.70.270">
    <property type="match status" value="2"/>
</dbReference>
<dbReference type="PANTHER" id="PTHR37984:SF5">
    <property type="entry name" value="PROTEIN NYNRIN-LIKE"/>
    <property type="match status" value="1"/>
</dbReference>
<dbReference type="GO" id="GO:0003824">
    <property type="term" value="F:catalytic activity"/>
    <property type="evidence" value="ECO:0007669"/>
    <property type="project" value="UniProtKB-KW"/>
</dbReference>
<feature type="region of interest" description="Disordered" evidence="2">
    <location>
        <begin position="272"/>
        <end position="310"/>
    </location>
</feature>
<reference evidence="4" key="1">
    <citation type="submission" date="2019-12" db="EMBL/GenBank/DDBJ databases">
        <authorList>
            <person name="Scholes J."/>
        </authorList>
    </citation>
    <scope>NUCLEOTIDE SEQUENCE</scope>
</reference>
<dbReference type="Proteomes" id="UP001153555">
    <property type="component" value="Unassembled WGS sequence"/>
</dbReference>
<feature type="domain" description="Reverse transcriptase/retrotransposon-derived protein RNase H-like" evidence="3">
    <location>
        <begin position="164"/>
        <end position="258"/>
    </location>
</feature>
<dbReference type="InterPro" id="IPR041577">
    <property type="entry name" value="RT_RNaseH_2"/>
</dbReference>
<sequence length="310" mass="34670">MQSIEVKVTGNAEKVEAWELGIGFSEGEIEIPNSKRGTDSAEGEDDASVAIGPFMKMGREDDSLRDGSMMSVLILLRKHKLYAKESKCSFGQTKVEYLGYIITKEGVSTDPSKVESMVKWPIPKTLKKLRGFLGLTGYYRKFVKNYGLVSKPLTNLLRKDGFKWSQEAEEAFHHLKQSMSTTPVLALPDFTLPFEIETDASGVGVGAVLMQKGRPIAYMSKALCARNQCLSIYEKEFLAVLMAIQRWRHYLQGHKFIIKTDQQALKHLLDQKGTDSAEGEDDASVVIGPFQKMGREDDPLRDGSMMSVRD</sequence>
<evidence type="ECO:0000256" key="1">
    <source>
        <dbReference type="ARBA" id="ARBA00023268"/>
    </source>
</evidence>
<keyword evidence="1" id="KW-0511">Multifunctional enzyme</keyword>
<dbReference type="FunFam" id="3.30.70.270:FF:000020">
    <property type="entry name" value="Transposon Tf2-6 polyprotein-like Protein"/>
    <property type="match status" value="1"/>
</dbReference>
<dbReference type="EMBL" id="CACSLK010027752">
    <property type="protein sequence ID" value="CAA0828550.1"/>
    <property type="molecule type" value="Genomic_DNA"/>
</dbReference>
<evidence type="ECO:0000256" key="2">
    <source>
        <dbReference type="SAM" id="MobiDB-lite"/>
    </source>
</evidence>
<dbReference type="InterPro" id="IPR050951">
    <property type="entry name" value="Retrovirus_Pol_polyprotein"/>
</dbReference>
<name>A0A9N7NBH6_STRHE</name>
<dbReference type="OrthoDB" id="910769at2759"/>
<keyword evidence="5" id="KW-1185">Reference proteome</keyword>
<evidence type="ECO:0000313" key="4">
    <source>
        <dbReference type="EMBL" id="CAA0828550.1"/>
    </source>
</evidence>
<dbReference type="InterPro" id="IPR043128">
    <property type="entry name" value="Rev_trsase/Diguanyl_cyclase"/>
</dbReference>
<comment type="caution">
    <text evidence="4">The sequence shown here is derived from an EMBL/GenBank/DDBJ whole genome shotgun (WGS) entry which is preliminary data.</text>
</comment>
<organism evidence="4 5">
    <name type="scientific">Striga hermonthica</name>
    <name type="common">Purple witchweed</name>
    <name type="synonym">Buchnera hermonthica</name>
    <dbReference type="NCBI Taxonomy" id="68872"/>
    <lineage>
        <taxon>Eukaryota</taxon>
        <taxon>Viridiplantae</taxon>
        <taxon>Streptophyta</taxon>
        <taxon>Embryophyta</taxon>
        <taxon>Tracheophyta</taxon>
        <taxon>Spermatophyta</taxon>
        <taxon>Magnoliopsida</taxon>
        <taxon>eudicotyledons</taxon>
        <taxon>Gunneridae</taxon>
        <taxon>Pentapetalae</taxon>
        <taxon>asterids</taxon>
        <taxon>lamiids</taxon>
        <taxon>Lamiales</taxon>
        <taxon>Orobanchaceae</taxon>
        <taxon>Buchnereae</taxon>
        <taxon>Striga</taxon>
    </lineage>
</organism>
<dbReference type="Pfam" id="PF17919">
    <property type="entry name" value="RT_RNaseH_2"/>
    <property type="match status" value="1"/>
</dbReference>
<accession>A0A9N7NBH6</accession>
<dbReference type="AlphaFoldDB" id="A0A9N7NBH6"/>
<evidence type="ECO:0000259" key="3">
    <source>
        <dbReference type="Pfam" id="PF17919"/>
    </source>
</evidence>
<gene>
    <name evidence="4" type="ORF">SHERM_24245</name>
</gene>
<dbReference type="InterPro" id="IPR043502">
    <property type="entry name" value="DNA/RNA_pol_sf"/>
</dbReference>
<proteinExistence type="predicted"/>